<dbReference type="OrthoDB" id="9809132at2"/>
<dbReference type="InterPro" id="IPR005184">
    <property type="entry name" value="DUF306_Meta_HslJ"/>
</dbReference>
<gene>
    <name evidence="3" type="ORF">SAMN04488042_10828</name>
</gene>
<dbReference type="InterPro" id="IPR038670">
    <property type="entry name" value="HslJ-like_sf"/>
</dbReference>
<evidence type="ECO:0000313" key="3">
    <source>
        <dbReference type="EMBL" id="SFM50125.1"/>
    </source>
</evidence>
<dbReference type="Pfam" id="PF09619">
    <property type="entry name" value="YscW"/>
    <property type="match status" value="1"/>
</dbReference>
<evidence type="ECO:0000256" key="1">
    <source>
        <dbReference type="SAM" id="SignalP"/>
    </source>
</evidence>
<dbReference type="Pfam" id="PF03724">
    <property type="entry name" value="META"/>
    <property type="match status" value="1"/>
</dbReference>
<dbReference type="RefSeq" id="WP_093095236.1">
    <property type="nucleotide sequence ID" value="NZ_FOTQ01000008.1"/>
</dbReference>
<dbReference type="PANTHER" id="PTHR38013:SF1">
    <property type="entry name" value="GLYCOPROTEIN_POLYSACCHARIDE METABOLISM"/>
    <property type="match status" value="1"/>
</dbReference>
<dbReference type="PANTHER" id="PTHR38013">
    <property type="entry name" value="GLYCOPROTEIN/POLYSACCHARIDE METABOLISM"/>
    <property type="match status" value="1"/>
</dbReference>
<feature type="domain" description="DUF306" evidence="2">
    <location>
        <begin position="139"/>
        <end position="241"/>
    </location>
</feature>
<evidence type="ECO:0000313" key="4">
    <source>
        <dbReference type="Proteomes" id="UP000199144"/>
    </source>
</evidence>
<dbReference type="InterPro" id="IPR053196">
    <property type="entry name" value="Lipoprotein_YbaY-like"/>
</dbReference>
<name>A0A1I4RD48_9RHOB</name>
<dbReference type="Gene3D" id="2.40.128.270">
    <property type="match status" value="1"/>
</dbReference>
<protein>
    <submittedName>
        <fullName evidence="3">Putative lipoprotein</fullName>
    </submittedName>
</protein>
<feature type="signal peptide" evidence="1">
    <location>
        <begin position="1"/>
        <end position="23"/>
    </location>
</feature>
<proteinExistence type="predicted"/>
<accession>A0A1I4RD48</accession>
<evidence type="ECO:0000259" key="2">
    <source>
        <dbReference type="Pfam" id="PF03724"/>
    </source>
</evidence>
<dbReference type="EMBL" id="FOTQ01000008">
    <property type="protein sequence ID" value="SFM50125.1"/>
    <property type="molecule type" value="Genomic_DNA"/>
</dbReference>
<dbReference type="InterPro" id="IPR039366">
    <property type="entry name" value="Pilotin"/>
</dbReference>
<dbReference type="Proteomes" id="UP000199144">
    <property type="component" value="Unassembled WGS sequence"/>
</dbReference>
<keyword evidence="3" id="KW-0449">Lipoprotein</keyword>
<reference evidence="3 4" key="1">
    <citation type="submission" date="2016-10" db="EMBL/GenBank/DDBJ databases">
        <authorList>
            <person name="de Groot N.N."/>
        </authorList>
    </citation>
    <scope>NUCLEOTIDE SEQUENCE [LARGE SCALE GENOMIC DNA]</scope>
    <source>
        <strain evidence="3 4">DSM 15283</strain>
    </source>
</reference>
<sequence>MRTALLRAALAAGVGLAALPAWAEFQTLEGTVAYRERIALPPGALVEVQLVDVSRADAPSTLLGAVTVRPEGQVPIRWQLTYDDAMVSESGRFAVQAKITVQDRTMFRTTQVFPALTQDAPKKVDVMVNMMSEPDMPGLEDTSWNAISLPGIELDTDRLPLLVFDAAGRVSGTSGCNRFNGGVEREGKALKFGLMAVTNMACPGPMDQQERAVFKAMEETVSYRIDDGTLVLLNAAGEGLMWLKAE</sequence>
<feature type="chain" id="PRO_5011499032" evidence="1">
    <location>
        <begin position="24"/>
        <end position="246"/>
    </location>
</feature>
<organism evidence="3 4">
    <name type="scientific">Shimia aestuarii</name>
    <dbReference type="NCBI Taxonomy" id="254406"/>
    <lineage>
        <taxon>Bacteria</taxon>
        <taxon>Pseudomonadati</taxon>
        <taxon>Pseudomonadota</taxon>
        <taxon>Alphaproteobacteria</taxon>
        <taxon>Rhodobacterales</taxon>
        <taxon>Roseobacteraceae</taxon>
    </lineage>
</organism>
<dbReference type="STRING" id="254406.SAMN04488042_10828"/>
<dbReference type="AlphaFoldDB" id="A0A1I4RD48"/>
<keyword evidence="4" id="KW-1185">Reference proteome</keyword>
<keyword evidence="1" id="KW-0732">Signal</keyword>